<evidence type="ECO:0000313" key="2">
    <source>
        <dbReference type="Proteomes" id="UP000038040"/>
    </source>
</evidence>
<keyword evidence="3" id="KW-1185">Reference proteome</keyword>
<evidence type="ECO:0000313" key="3">
    <source>
        <dbReference type="Proteomes" id="UP000274756"/>
    </source>
</evidence>
<dbReference type="AlphaFoldDB" id="A0A0N4U9Q0"/>
<reference evidence="1 3" key="2">
    <citation type="submission" date="2018-11" db="EMBL/GenBank/DDBJ databases">
        <authorList>
            <consortium name="Pathogen Informatics"/>
        </authorList>
    </citation>
    <scope>NUCLEOTIDE SEQUENCE [LARGE SCALE GENOMIC DNA]</scope>
</reference>
<dbReference type="Proteomes" id="UP000038040">
    <property type="component" value="Unplaced"/>
</dbReference>
<dbReference type="EMBL" id="UYYG01001163">
    <property type="protein sequence ID" value="VDN57859.1"/>
    <property type="molecule type" value="Genomic_DNA"/>
</dbReference>
<reference evidence="4" key="1">
    <citation type="submission" date="2017-02" db="UniProtKB">
        <authorList>
            <consortium name="WormBaseParasite"/>
        </authorList>
    </citation>
    <scope>IDENTIFICATION</scope>
</reference>
<proteinExistence type="predicted"/>
<dbReference type="STRING" id="318479.A0A0N4U9Q0"/>
<sequence>MNTEEYLLKLLYPFTKPQMNGTEFVSGDNLGEMIFISKKLTSITLYWMSVAIATNIKINGFDRVKQTIKVLGIADETNEEGINYATTSVTTPVIGATSGNEFEIFPQFPESDAAAESVITVDDTMSIATNVSGDEQQFIPYNAPDDVFNDMDVAVAEEALADESIKFNRSYKLELTKLVNVLTVLLDDLNIALFSFKGTSYIEGCASKLEIGEKLNEVHCDVLNSTNARCDEQKIEKITFEGSPSLRFEFQHPSDNSKSFLQVNIKDLNIDVHDEIVSHLSHFIMDEEKADSAFKLRVNVSNMRLVIIDPKTTSPLRMKINDCVIEQGDDDTRKKYQTLFHTILMLHKAILNSLSGKKYGSMEDQNV</sequence>
<protein>
    <submittedName>
        <fullName evidence="4">Recep_L_domain domain-containing protein</fullName>
    </submittedName>
</protein>
<evidence type="ECO:0000313" key="1">
    <source>
        <dbReference type="EMBL" id="VDN57859.1"/>
    </source>
</evidence>
<evidence type="ECO:0000313" key="4">
    <source>
        <dbReference type="WBParaSite" id="DME_0000382701-mRNA-1"/>
    </source>
</evidence>
<dbReference type="Proteomes" id="UP000274756">
    <property type="component" value="Unassembled WGS sequence"/>
</dbReference>
<organism evidence="2 4">
    <name type="scientific">Dracunculus medinensis</name>
    <name type="common">Guinea worm</name>
    <dbReference type="NCBI Taxonomy" id="318479"/>
    <lineage>
        <taxon>Eukaryota</taxon>
        <taxon>Metazoa</taxon>
        <taxon>Ecdysozoa</taxon>
        <taxon>Nematoda</taxon>
        <taxon>Chromadorea</taxon>
        <taxon>Rhabditida</taxon>
        <taxon>Spirurina</taxon>
        <taxon>Dracunculoidea</taxon>
        <taxon>Dracunculidae</taxon>
        <taxon>Dracunculus</taxon>
    </lineage>
</organism>
<dbReference type="WBParaSite" id="DME_0000382701-mRNA-1">
    <property type="protein sequence ID" value="DME_0000382701-mRNA-1"/>
    <property type="gene ID" value="DME_0000382701"/>
</dbReference>
<gene>
    <name evidence="1" type="ORF">DME_LOCUS7832</name>
</gene>
<name>A0A0N4U9Q0_DRAME</name>
<dbReference type="OrthoDB" id="5847865at2759"/>
<accession>A0A0N4U9Q0</accession>